<proteinExistence type="predicted"/>
<dbReference type="CDD" id="cd06170">
    <property type="entry name" value="LuxR_C_like"/>
    <property type="match status" value="1"/>
</dbReference>
<dbReference type="InterPro" id="IPR011990">
    <property type="entry name" value="TPR-like_helical_dom_sf"/>
</dbReference>
<dbReference type="GO" id="GO:0006355">
    <property type="term" value="P:regulation of DNA-templated transcription"/>
    <property type="evidence" value="ECO:0007669"/>
    <property type="project" value="InterPro"/>
</dbReference>
<organism evidence="5 6">
    <name type="scientific">Pseudomonas japonica</name>
    <dbReference type="NCBI Taxonomy" id="256466"/>
    <lineage>
        <taxon>Bacteria</taxon>
        <taxon>Pseudomonadati</taxon>
        <taxon>Pseudomonadota</taxon>
        <taxon>Gammaproteobacteria</taxon>
        <taxon>Pseudomonadales</taxon>
        <taxon>Pseudomonadaceae</taxon>
        <taxon>Pseudomonas</taxon>
    </lineage>
</organism>
<name>A0A239ECM8_9PSED</name>
<evidence type="ECO:0000259" key="4">
    <source>
        <dbReference type="PROSITE" id="PS50043"/>
    </source>
</evidence>
<dbReference type="PROSITE" id="PS00622">
    <property type="entry name" value="HTH_LUXR_1"/>
    <property type="match status" value="1"/>
</dbReference>
<dbReference type="PRINTS" id="PR00038">
    <property type="entry name" value="HTHLUXR"/>
</dbReference>
<dbReference type="EMBL" id="FZOL01000007">
    <property type="protein sequence ID" value="SNS41694.1"/>
    <property type="molecule type" value="Genomic_DNA"/>
</dbReference>
<dbReference type="SMART" id="SM00421">
    <property type="entry name" value="HTH_LUXR"/>
    <property type="match status" value="1"/>
</dbReference>
<dbReference type="PANTHER" id="PTHR44688:SF16">
    <property type="entry name" value="DNA-BINDING TRANSCRIPTIONAL ACTIVATOR DEVR_DOSR"/>
    <property type="match status" value="1"/>
</dbReference>
<dbReference type="SUPFAM" id="SSF52540">
    <property type="entry name" value="P-loop containing nucleoside triphosphate hydrolases"/>
    <property type="match status" value="1"/>
</dbReference>
<keyword evidence="6" id="KW-1185">Reference proteome</keyword>
<dbReference type="InterPro" id="IPR041617">
    <property type="entry name" value="TPR_MalT"/>
</dbReference>
<dbReference type="InterPro" id="IPR036388">
    <property type="entry name" value="WH-like_DNA-bd_sf"/>
</dbReference>
<keyword evidence="3" id="KW-0804">Transcription</keyword>
<evidence type="ECO:0000256" key="1">
    <source>
        <dbReference type="ARBA" id="ARBA00023015"/>
    </source>
</evidence>
<dbReference type="Gene3D" id="1.25.40.10">
    <property type="entry name" value="Tetratricopeptide repeat domain"/>
    <property type="match status" value="1"/>
</dbReference>
<accession>A0A239ECM8</accession>
<dbReference type="GO" id="GO:0003677">
    <property type="term" value="F:DNA binding"/>
    <property type="evidence" value="ECO:0007669"/>
    <property type="project" value="UniProtKB-KW"/>
</dbReference>
<dbReference type="AlphaFoldDB" id="A0A239ECM8"/>
<dbReference type="Gene3D" id="1.10.10.10">
    <property type="entry name" value="Winged helix-like DNA-binding domain superfamily/Winged helix DNA-binding domain"/>
    <property type="match status" value="1"/>
</dbReference>
<dbReference type="InterPro" id="IPR027417">
    <property type="entry name" value="P-loop_NTPase"/>
</dbReference>
<dbReference type="Pfam" id="PF17874">
    <property type="entry name" value="TPR_MalT"/>
    <property type="match status" value="1"/>
</dbReference>
<dbReference type="Pfam" id="PF00196">
    <property type="entry name" value="GerE"/>
    <property type="match status" value="1"/>
</dbReference>
<dbReference type="Proteomes" id="UP000198407">
    <property type="component" value="Unassembled WGS sequence"/>
</dbReference>
<evidence type="ECO:0000256" key="2">
    <source>
        <dbReference type="ARBA" id="ARBA00023125"/>
    </source>
</evidence>
<sequence length="820" mass="91130">MTHSDEVSKATDLLVRPRLLEKLDSGRRIRLLCAPAGFGKSELARQFAARVSHCPLLWLDLQSTEKGLDQLQGRFAEVLDLDELSPSVEEVLKRQKQGLVVLDGYCPEKTTDKWLEHLFEHCPCTLQWLVCTRRLPSWRVGRWLLADELTLLDAEELALTVAETKLLLSQLRMSRRISAMELQRQSDGWIAGISLHLLSLQSGVDRAFGLLHRNALVQDYIDSEVLEHLPAEMLSLLCIIAQAPFVDAPLCAFLADDPMALRKLRREQVFLRHLSGSTDRFTLFEPLKRLLQERYPDQAAPLLAASQWLHLAGAHVEAFRYTLAIPDTSRGLVSVGQIALRELYSGQNLNYLLEGIDRLGLTWIEQNPQGLEVVSRALLLGGRLQQAERTIHLIAEQDIDLHLALSAELALHQGHAQEAQKTGYRALERLAENERWAQMILCFSCLSRASLTLGDVVTAKRLQHQGIELSRRKGETLFECLLMLDDVLIQELAGNLLRALQALDQFDQLLVQGPGSALLQGAALIRRGWLLILTGQERQARDALEEGLLLSCASRNPVACHAPAMLAQLDANNGDFATAQQRLADAQRLMHSWNVAEVIYRGVLDLCTVRIWMKADRYDSASRLLSRVREQYEGEHALTPPSTYPDLYALVGFLQAEVLCSRGSFGEASTLLDQLLQRAEGNAFNIIVCQAQHALAEVVRLRGDLHKAERLLASAAAMALRQGQHNLLMGPHTETLQLSLQAGPIAALPTAPAPEVELLSPRELAVLSLIAKGYSNVEIAKILSLSPYTVKTHAKHINSKLKVSSRTMATARAKALGLLL</sequence>
<dbReference type="SUPFAM" id="SSF46894">
    <property type="entry name" value="C-terminal effector domain of the bipartite response regulators"/>
    <property type="match status" value="1"/>
</dbReference>
<dbReference type="PANTHER" id="PTHR44688">
    <property type="entry name" value="DNA-BINDING TRANSCRIPTIONAL ACTIVATOR DEVR_DOSR"/>
    <property type="match status" value="1"/>
</dbReference>
<gene>
    <name evidence="5" type="ORF">SAMN05444352_107185</name>
</gene>
<keyword evidence="2" id="KW-0238">DNA-binding</keyword>
<dbReference type="Gene3D" id="3.40.50.300">
    <property type="entry name" value="P-loop containing nucleotide triphosphate hydrolases"/>
    <property type="match status" value="1"/>
</dbReference>
<dbReference type="SUPFAM" id="SSF48452">
    <property type="entry name" value="TPR-like"/>
    <property type="match status" value="2"/>
</dbReference>
<dbReference type="PROSITE" id="PS50043">
    <property type="entry name" value="HTH_LUXR_2"/>
    <property type="match status" value="1"/>
</dbReference>
<keyword evidence="1" id="KW-0805">Transcription regulation</keyword>
<dbReference type="InterPro" id="IPR016032">
    <property type="entry name" value="Sig_transdc_resp-reg_C-effctor"/>
</dbReference>
<dbReference type="STRING" id="1215104.GCA_000730585_03551"/>
<evidence type="ECO:0000313" key="5">
    <source>
        <dbReference type="EMBL" id="SNS41694.1"/>
    </source>
</evidence>
<reference evidence="6" key="1">
    <citation type="submission" date="2017-06" db="EMBL/GenBank/DDBJ databases">
        <authorList>
            <person name="Varghese N."/>
            <person name="Submissions S."/>
        </authorList>
    </citation>
    <scope>NUCLEOTIDE SEQUENCE [LARGE SCALE GENOMIC DNA]</scope>
    <source>
        <strain evidence="6">DSM 22348</strain>
    </source>
</reference>
<feature type="domain" description="HTH luxR-type" evidence="4">
    <location>
        <begin position="752"/>
        <end position="817"/>
    </location>
</feature>
<protein>
    <submittedName>
        <fullName evidence="5">ATP-, maltotriose- and DNA-dependent transcriptional regulator MalT</fullName>
    </submittedName>
</protein>
<evidence type="ECO:0000256" key="3">
    <source>
        <dbReference type="ARBA" id="ARBA00023163"/>
    </source>
</evidence>
<dbReference type="InterPro" id="IPR000792">
    <property type="entry name" value="Tscrpt_reg_LuxR_C"/>
</dbReference>
<evidence type="ECO:0000313" key="6">
    <source>
        <dbReference type="Proteomes" id="UP000198407"/>
    </source>
</evidence>
<dbReference type="RefSeq" id="WP_042123666.1">
    <property type="nucleotide sequence ID" value="NZ_FZOL01000007.1"/>
</dbReference>